<dbReference type="InterPro" id="IPR007829">
    <property type="entry name" value="TM2"/>
</dbReference>
<dbReference type="AlphaFoldDB" id="A0A4V2J390"/>
<keyword evidence="2 5" id="KW-0812">Transmembrane</keyword>
<dbReference type="PANTHER" id="PTHR21016">
    <property type="entry name" value="BETA-AMYLOID BINDING PROTEIN-RELATED"/>
    <property type="match status" value="1"/>
</dbReference>
<dbReference type="RefSeq" id="WP_131017834.1">
    <property type="nucleotide sequence ID" value="NZ_SIRE01000031.1"/>
</dbReference>
<evidence type="ECO:0000313" key="7">
    <source>
        <dbReference type="EMBL" id="TBL70544.1"/>
    </source>
</evidence>
<evidence type="ECO:0000256" key="3">
    <source>
        <dbReference type="ARBA" id="ARBA00022989"/>
    </source>
</evidence>
<keyword evidence="8" id="KW-1185">Reference proteome</keyword>
<dbReference type="PANTHER" id="PTHR21016:SF25">
    <property type="entry name" value="TM2 DOMAIN-CONTAINING PROTEIN DDB_G0277895-RELATED"/>
    <property type="match status" value="1"/>
</dbReference>
<dbReference type="EMBL" id="SIRE01000031">
    <property type="protein sequence ID" value="TBL70544.1"/>
    <property type="molecule type" value="Genomic_DNA"/>
</dbReference>
<accession>A0A4V2J390</accession>
<comment type="caution">
    <text evidence="7">The sequence shown here is derived from an EMBL/GenBank/DDBJ whole genome shotgun (WGS) entry which is preliminary data.</text>
</comment>
<dbReference type="InterPro" id="IPR050932">
    <property type="entry name" value="TM2D1-3-like"/>
</dbReference>
<protein>
    <submittedName>
        <fullName evidence="7">TM2 domain-containing protein</fullName>
    </submittedName>
</protein>
<feature type="transmembrane region" description="Helical" evidence="5">
    <location>
        <begin position="54"/>
        <end position="87"/>
    </location>
</feature>
<keyword evidence="3 5" id="KW-1133">Transmembrane helix</keyword>
<dbReference type="Proteomes" id="UP000293142">
    <property type="component" value="Unassembled WGS sequence"/>
</dbReference>
<organism evidence="7 8">
    <name type="scientific">Paenibacillus thalictri</name>
    <dbReference type="NCBI Taxonomy" id="2527873"/>
    <lineage>
        <taxon>Bacteria</taxon>
        <taxon>Bacillati</taxon>
        <taxon>Bacillota</taxon>
        <taxon>Bacilli</taxon>
        <taxon>Bacillales</taxon>
        <taxon>Paenibacillaceae</taxon>
        <taxon>Paenibacillus</taxon>
    </lineage>
</organism>
<proteinExistence type="predicted"/>
<evidence type="ECO:0000256" key="1">
    <source>
        <dbReference type="ARBA" id="ARBA00004141"/>
    </source>
</evidence>
<dbReference type="GO" id="GO:0016020">
    <property type="term" value="C:membrane"/>
    <property type="evidence" value="ECO:0007669"/>
    <property type="project" value="UniProtKB-SubCell"/>
</dbReference>
<reference evidence="7 8" key="1">
    <citation type="submission" date="2019-02" db="EMBL/GenBank/DDBJ databases">
        <title>Paenibacillus sp. nov., isolated from surface-sterilized tissue of Thalictrum simplex L.</title>
        <authorList>
            <person name="Tuo L."/>
        </authorList>
    </citation>
    <scope>NUCLEOTIDE SEQUENCE [LARGE SCALE GENOMIC DNA]</scope>
    <source>
        <strain evidence="7 8">N2SHLJ1</strain>
    </source>
</reference>
<dbReference type="Pfam" id="PF05154">
    <property type="entry name" value="TM2"/>
    <property type="match status" value="1"/>
</dbReference>
<feature type="transmembrane region" description="Helical" evidence="5">
    <location>
        <begin position="31"/>
        <end position="48"/>
    </location>
</feature>
<dbReference type="OrthoDB" id="2004788at2"/>
<name>A0A4V2J390_9BACL</name>
<comment type="subcellular location">
    <subcellularLocation>
        <location evidence="1">Membrane</location>
        <topology evidence="1">Multi-pass membrane protein</topology>
    </subcellularLocation>
</comment>
<evidence type="ECO:0000313" key="8">
    <source>
        <dbReference type="Proteomes" id="UP000293142"/>
    </source>
</evidence>
<keyword evidence="4 5" id="KW-0472">Membrane</keyword>
<sequence length="111" mass="12675">MDNLVARQGLTTDQQLMVNSEFEKKKKSKPIAFVLWFFLGGLGIHRFYLGDIGYAIGLIVVLIISWLTFFILFFLPIGIWLLVELFLISGRVDKINNNIELSIVNQIKSIS</sequence>
<feature type="domain" description="TM2" evidence="6">
    <location>
        <begin position="26"/>
        <end position="73"/>
    </location>
</feature>
<evidence type="ECO:0000256" key="5">
    <source>
        <dbReference type="SAM" id="Phobius"/>
    </source>
</evidence>
<evidence type="ECO:0000259" key="6">
    <source>
        <dbReference type="Pfam" id="PF05154"/>
    </source>
</evidence>
<evidence type="ECO:0000256" key="4">
    <source>
        <dbReference type="ARBA" id="ARBA00023136"/>
    </source>
</evidence>
<gene>
    <name evidence="7" type="ORF">EYB31_33020</name>
</gene>
<evidence type="ECO:0000256" key="2">
    <source>
        <dbReference type="ARBA" id="ARBA00022692"/>
    </source>
</evidence>